<gene>
    <name evidence="2" type="ORF">DA69_08705</name>
</gene>
<keyword evidence="1" id="KW-0732">Signal</keyword>
<accession>A0A172Y6P4</accession>
<dbReference type="OrthoDB" id="1409169at2"/>
<evidence type="ECO:0000313" key="3">
    <source>
        <dbReference type="Proteomes" id="UP000077603"/>
    </source>
</evidence>
<dbReference type="STRING" id="588932.DA69_08705"/>
<organism evidence="2 3">
    <name type="scientific">Brevundimonas naejangsanensis</name>
    <dbReference type="NCBI Taxonomy" id="588932"/>
    <lineage>
        <taxon>Bacteria</taxon>
        <taxon>Pseudomonadati</taxon>
        <taxon>Pseudomonadota</taxon>
        <taxon>Alphaproteobacteria</taxon>
        <taxon>Caulobacterales</taxon>
        <taxon>Caulobacteraceae</taxon>
        <taxon>Brevundimonas</taxon>
    </lineage>
</organism>
<evidence type="ECO:0008006" key="4">
    <source>
        <dbReference type="Google" id="ProtNLM"/>
    </source>
</evidence>
<keyword evidence="3" id="KW-1185">Reference proteome</keyword>
<evidence type="ECO:0000313" key="2">
    <source>
        <dbReference type="EMBL" id="ANF54812.1"/>
    </source>
</evidence>
<name>A0A172Y6P4_9CAUL</name>
<dbReference type="EMBL" id="CP015614">
    <property type="protein sequence ID" value="ANF54812.1"/>
    <property type="molecule type" value="Genomic_DNA"/>
</dbReference>
<dbReference type="SUPFAM" id="SSF159501">
    <property type="entry name" value="EreA/ChaN-like"/>
    <property type="match status" value="1"/>
</dbReference>
<sequence>MIATLLAAAALAAPSACAPIPGVEALWKDEIRYVVVGEMHGTTETPAAFADLVCAARDKGPVTVALEFSEGMQPMLDAFMAAETEQAARAILAAYPHGPFVHHDGRGSVAMLDLLLRLRAMKRETPSLKVVAFAPDSPRVQGFSQSYYDLDMAHRLATAARKAPDSRMLVLVGNIHAQRKTIERMNLIPAVVHLPPAEVLSLYVVQQGGTSWNCRRDGCGPAPLPMSYDAAVRGVIVQPYENGAFDGVLALGPTTAAEPAKP</sequence>
<protein>
    <recommendedName>
        <fullName evidence="4">Haem-binding uptake Tiki superfamily ChaN domain-containing protein</fullName>
    </recommendedName>
</protein>
<dbReference type="AlphaFoldDB" id="A0A172Y6P4"/>
<feature type="signal peptide" evidence="1">
    <location>
        <begin position="1"/>
        <end position="18"/>
    </location>
</feature>
<evidence type="ECO:0000256" key="1">
    <source>
        <dbReference type="SAM" id="SignalP"/>
    </source>
</evidence>
<dbReference type="KEGG" id="bne:DA69_08705"/>
<dbReference type="Proteomes" id="UP000077603">
    <property type="component" value="Chromosome"/>
</dbReference>
<reference evidence="2 3" key="1">
    <citation type="journal article" date="2014" name="Genome Announc.">
        <title>Genome Sequence of a Promising Hydrogen-Producing Facultative Anaerobic Bacterium, Brevundimonas naejangsanensis Strain B1.</title>
        <authorList>
            <person name="Su H."/>
            <person name="Zhang T."/>
            <person name="Bao M."/>
            <person name="Jiang Y."/>
            <person name="Wang Y."/>
            <person name="Tan T."/>
        </authorList>
    </citation>
    <scope>NUCLEOTIDE SEQUENCE [LARGE SCALE GENOMIC DNA]</scope>
    <source>
        <strain evidence="2 3">B1</strain>
    </source>
</reference>
<proteinExistence type="predicted"/>
<dbReference type="eggNOG" id="COG2312">
    <property type="taxonomic scope" value="Bacteria"/>
</dbReference>
<dbReference type="RefSeq" id="WP_025978336.1">
    <property type="nucleotide sequence ID" value="NZ_CP015614.1"/>
</dbReference>
<feature type="chain" id="PRO_5008004353" description="Haem-binding uptake Tiki superfamily ChaN domain-containing protein" evidence="1">
    <location>
        <begin position="19"/>
        <end position="262"/>
    </location>
</feature>